<reference evidence="1 2" key="1">
    <citation type="submission" date="2019-02" db="EMBL/GenBank/DDBJ databases">
        <title>Deep-cultivation of Planctomycetes and their phenomic and genomic characterization uncovers novel biology.</title>
        <authorList>
            <person name="Wiegand S."/>
            <person name="Jogler M."/>
            <person name="Boedeker C."/>
            <person name="Pinto D."/>
            <person name="Vollmers J."/>
            <person name="Rivas-Marin E."/>
            <person name="Kohn T."/>
            <person name="Peeters S.H."/>
            <person name="Heuer A."/>
            <person name="Rast P."/>
            <person name="Oberbeckmann S."/>
            <person name="Bunk B."/>
            <person name="Jeske O."/>
            <person name="Meyerdierks A."/>
            <person name="Storesund J.E."/>
            <person name="Kallscheuer N."/>
            <person name="Luecker S."/>
            <person name="Lage O.M."/>
            <person name="Pohl T."/>
            <person name="Merkel B.J."/>
            <person name="Hornburger P."/>
            <person name="Mueller R.-W."/>
            <person name="Bruemmer F."/>
            <person name="Labrenz M."/>
            <person name="Spormann A.M."/>
            <person name="Op Den Camp H."/>
            <person name="Overmann J."/>
            <person name="Amann R."/>
            <person name="Jetten M.S.M."/>
            <person name="Mascher T."/>
            <person name="Medema M.H."/>
            <person name="Devos D.P."/>
            <person name="Kaster A.-K."/>
            <person name="Ovreas L."/>
            <person name="Rohde M."/>
            <person name="Galperin M.Y."/>
            <person name="Jogler C."/>
        </authorList>
    </citation>
    <scope>NUCLEOTIDE SEQUENCE [LARGE SCALE GENOMIC DNA]</scope>
    <source>
        <strain evidence="1 2">CA13</strain>
    </source>
</reference>
<organism evidence="1 2">
    <name type="scientific">Novipirellula herctigrandis</name>
    <dbReference type="NCBI Taxonomy" id="2527986"/>
    <lineage>
        <taxon>Bacteria</taxon>
        <taxon>Pseudomonadati</taxon>
        <taxon>Planctomycetota</taxon>
        <taxon>Planctomycetia</taxon>
        <taxon>Pirellulales</taxon>
        <taxon>Pirellulaceae</taxon>
        <taxon>Novipirellula</taxon>
    </lineage>
</organism>
<dbReference type="EMBL" id="SJPJ01000001">
    <property type="protein sequence ID" value="TWT80048.1"/>
    <property type="molecule type" value="Genomic_DNA"/>
</dbReference>
<accession>A0A5C5YY76</accession>
<dbReference type="OrthoDB" id="291228at2"/>
<proteinExistence type="predicted"/>
<name>A0A5C5YY76_9BACT</name>
<keyword evidence="2" id="KW-1185">Reference proteome</keyword>
<gene>
    <name evidence="1" type="ORF">CA13_14610</name>
</gene>
<dbReference type="Proteomes" id="UP000315010">
    <property type="component" value="Unassembled WGS sequence"/>
</dbReference>
<comment type="caution">
    <text evidence="1">The sequence shown here is derived from an EMBL/GenBank/DDBJ whole genome shotgun (WGS) entry which is preliminary data.</text>
</comment>
<protein>
    <submittedName>
        <fullName evidence="1">Uncharacterized protein</fullName>
    </submittedName>
</protein>
<dbReference type="AlphaFoldDB" id="A0A5C5YY76"/>
<evidence type="ECO:0000313" key="1">
    <source>
        <dbReference type="EMBL" id="TWT80048.1"/>
    </source>
</evidence>
<evidence type="ECO:0000313" key="2">
    <source>
        <dbReference type="Proteomes" id="UP000315010"/>
    </source>
</evidence>
<dbReference type="RefSeq" id="WP_146395148.1">
    <property type="nucleotide sequence ID" value="NZ_SJPJ01000001.1"/>
</dbReference>
<sequence>MTKRTLSENSRKALMINIGESAGREVADLIAQMAAEIDELKRTKVSVTRIVPGPVDRSAMVEEPV</sequence>